<evidence type="ECO:0000313" key="2">
    <source>
        <dbReference type="Proteomes" id="UP000299367"/>
    </source>
</evidence>
<proteinExistence type="predicted"/>
<comment type="caution">
    <text evidence="1">The sequence shown here is derived from an EMBL/GenBank/DDBJ whole genome shotgun (WGS) entry which is preliminary data.</text>
</comment>
<sequence length="78" mass="8524">MLMFPAFPVESEVAPEEMVLLVNLRLSVILNVMSPALPLLLVEVTICSPLDRFKLLDLISIVPALPVFNVDASIVPLP</sequence>
<protein>
    <submittedName>
        <fullName evidence="1">Uncharacterized protein</fullName>
    </submittedName>
</protein>
<accession>A0A480AHM0</accession>
<dbReference type="Proteomes" id="UP000299367">
    <property type="component" value="Unassembled WGS sequence"/>
</dbReference>
<evidence type="ECO:0000313" key="1">
    <source>
        <dbReference type="EMBL" id="GCL44309.1"/>
    </source>
</evidence>
<name>A0A480AHM0_9CYAN</name>
<organism evidence="1 2">
    <name type="scientific">Dolichospermum planctonicum</name>
    <dbReference type="NCBI Taxonomy" id="136072"/>
    <lineage>
        <taxon>Bacteria</taxon>
        <taxon>Bacillati</taxon>
        <taxon>Cyanobacteriota</taxon>
        <taxon>Cyanophyceae</taxon>
        <taxon>Nostocales</taxon>
        <taxon>Aphanizomenonaceae</taxon>
        <taxon>Dolichospermum</taxon>
    </lineage>
</organism>
<dbReference type="EMBL" id="BJCF01000103">
    <property type="protein sequence ID" value="GCL44309.1"/>
    <property type="molecule type" value="Genomic_DNA"/>
</dbReference>
<gene>
    <name evidence="1" type="ORF">NIES80_40360</name>
</gene>
<reference evidence="2" key="1">
    <citation type="submission" date="2019-02" db="EMBL/GenBank/DDBJ databases">
        <title>Draft genome sequence of Dolichospermum planctonicum NIES-80.</title>
        <authorList>
            <person name="Yamaguchi H."/>
            <person name="Suzuki S."/>
            <person name="Kawachi M."/>
        </authorList>
    </citation>
    <scope>NUCLEOTIDE SEQUENCE [LARGE SCALE GENOMIC DNA]</scope>
    <source>
        <strain evidence="2">NIES-80</strain>
    </source>
</reference>
<dbReference type="AlphaFoldDB" id="A0A480AHM0"/>